<dbReference type="PANTHER" id="PTHR12832">
    <property type="entry name" value="TESTIS-SPECIFIC PROTEIN PBS13 T-COMPLEX 11"/>
    <property type="match status" value="1"/>
</dbReference>
<protein>
    <submittedName>
        <fullName evidence="3">EOG090X04Z9</fullName>
    </submittedName>
</protein>
<dbReference type="InterPro" id="IPR008862">
    <property type="entry name" value="Tcp11"/>
</dbReference>
<feature type="region of interest" description="Disordered" evidence="2">
    <location>
        <begin position="1"/>
        <end position="67"/>
    </location>
</feature>
<reference evidence="3" key="1">
    <citation type="submission" date="2021-04" db="EMBL/GenBank/DDBJ databases">
        <authorList>
            <person name="Cornetti L."/>
        </authorList>
    </citation>
    <scope>NUCLEOTIDE SEQUENCE</scope>
</reference>
<dbReference type="GO" id="GO:0007165">
    <property type="term" value="P:signal transduction"/>
    <property type="evidence" value="ECO:0007669"/>
    <property type="project" value="TreeGrafter"/>
</dbReference>
<proteinExistence type="inferred from homology"/>
<comment type="similarity">
    <text evidence="1">Belongs to the TCP11 family.</text>
</comment>
<feature type="compositionally biased region" description="Basic and acidic residues" evidence="2">
    <location>
        <begin position="1"/>
        <end position="16"/>
    </location>
</feature>
<gene>
    <name evidence="3" type="primary">EOG090X04Z9</name>
</gene>
<name>A0A9N6WVQ2_9CRUS</name>
<dbReference type="Pfam" id="PF05794">
    <property type="entry name" value="Tcp11"/>
    <property type="match status" value="1"/>
</dbReference>
<feature type="compositionally biased region" description="Basic and acidic residues" evidence="2">
    <location>
        <begin position="25"/>
        <end position="39"/>
    </location>
</feature>
<evidence type="ECO:0000256" key="1">
    <source>
        <dbReference type="ARBA" id="ARBA00010954"/>
    </source>
</evidence>
<evidence type="ECO:0000313" key="3">
    <source>
        <dbReference type="EMBL" id="CAG4645489.1"/>
    </source>
</evidence>
<dbReference type="AlphaFoldDB" id="A0A9N6WVQ2"/>
<sequence>MDEENNSKRSGEDGNRTESVNIPKRSGDCQDEGERRTSDLENTPTKEPGKRVRTDSSSWAPTIPASPPRFISLEELMKAANGISNMSLAHEIAVDNEFQLKKIEPTEDSLHKRVKEMMHKAFWDILEEELKQDPPEINQALVLLEEIRTNLLSLLLPHQVKSQQEVREKLDLDLVRQQAESGTLNFQDYAQYIVGLMGRLCAPERDDKIRELTQLREIVPLYKGILETLDLMKLDMANFTIRQIRPHIVACSVEYERKKFEEYLKITPDGLQHTREWLQRHNPESPMDKHKAVSQIIVDSFMELLVWDETHPFPETLAMDEARFKDLKEKVLSLEILGSSLLISFSQVAPHLQTQESFRKNLKDTFTTLLSNVRQEEELKIVMPNLAVQVQKEVTLEHEIFTDANLQNLTQQLTDVASPSHRIRQLVRSRLLEFLKQVISSETARPTQIPPGLSVLRNELAALAGQFARLVSHNRAVFAPHYLSIIEQYCPPTTS</sequence>
<dbReference type="PANTHER" id="PTHR12832:SF11">
    <property type="entry name" value="LD23868P"/>
    <property type="match status" value="1"/>
</dbReference>
<accession>A0A9N6WVQ2</accession>
<organism evidence="3">
    <name type="scientific">Lynceus sp. MCZ IZ 141354</name>
    <dbReference type="NCBI Taxonomy" id="1930659"/>
    <lineage>
        <taxon>Eukaryota</taxon>
        <taxon>Metazoa</taxon>
        <taxon>Ecdysozoa</taxon>
        <taxon>Arthropoda</taxon>
        <taxon>Crustacea</taxon>
        <taxon>Branchiopoda</taxon>
        <taxon>Diplostraca</taxon>
        <taxon>Laevicaudata</taxon>
        <taxon>Lynceidae</taxon>
        <taxon>Lynceus</taxon>
    </lineage>
</organism>
<dbReference type="EMBL" id="OC988834">
    <property type="protein sequence ID" value="CAG4645489.1"/>
    <property type="molecule type" value="Genomic_DNA"/>
</dbReference>
<evidence type="ECO:0000256" key="2">
    <source>
        <dbReference type="SAM" id="MobiDB-lite"/>
    </source>
</evidence>